<dbReference type="Proteomes" id="UP001595805">
    <property type="component" value="Unassembled WGS sequence"/>
</dbReference>
<protein>
    <recommendedName>
        <fullName evidence="4">GTA TIM-barrel-like domain-containing protein</fullName>
    </recommendedName>
</protein>
<proteinExistence type="predicted"/>
<keyword evidence="1" id="KW-0812">Transmembrane</keyword>
<accession>A0ABV8AUH4</accession>
<dbReference type="EMBL" id="JBHRZS010000007">
    <property type="protein sequence ID" value="MFC3880596.1"/>
    <property type="molecule type" value="Genomic_DNA"/>
</dbReference>
<evidence type="ECO:0000256" key="1">
    <source>
        <dbReference type="SAM" id="Phobius"/>
    </source>
</evidence>
<evidence type="ECO:0000313" key="3">
    <source>
        <dbReference type="Proteomes" id="UP001595805"/>
    </source>
</evidence>
<dbReference type="RefSeq" id="WP_377905953.1">
    <property type="nucleotide sequence ID" value="NZ_JBHRZS010000007.1"/>
</dbReference>
<dbReference type="SUPFAM" id="SSF51445">
    <property type="entry name" value="(Trans)glycosidases"/>
    <property type="match status" value="1"/>
</dbReference>
<sequence>MLNFGKKYLFSSIGLILVLFLGIYFFPEEDAPLVQAEQKWKGVCWVGTRDSLSGGELELLHQTGANALSQTPFAFQSDVNNPEIRWNAYNDGKWWGETARGIETTLDHSKELGIANILKPHIWVRGSWPGEIEMLNEGDWELWFENYLGFIMDYARLAEELQIPVLCIGTELEKTTHRTEDWRKVISQIREVYSGELIYAANFTEFEKIEFWDDLDYIGIQAYFPLSKNHKPTLAELKKGWVDPIKKIEKSVRQFQKPVVFTEIGYCNTVDAAVEPWVWPNERKEVELSEEVQALCYQAFFETVWEKPWMSGVFFWKWFPKAHNQNPDFTPQGKKAQEVMTAFFLQD</sequence>
<keyword evidence="3" id="KW-1185">Reference proteome</keyword>
<evidence type="ECO:0008006" key="4">
    <source>
        <dbReference type="Google" id="ProtNLM"/>
    </source>
</evidence>
<keyword evidence="1" id="KW-0472">Membrane</keyword>
<keyword evidence="1" id="KW-1133">Transmembrane helix</keyword>
<dbReference type="InterPro" id="IPR017853">
    <property type="entry name" value="GH"/>
</dbReference>
<comment type="caution">
    <text evidence="2">The sequence shown here is derived from an EMBL/GenBank/DDBJ whole genome shotgun (WGS) entry which is preliminary data.</text>
</comment>
<dbReference type="Pfam" id="PF22612">
    <property type="entry name" value="GH113"/>
    <property type="match status" value="1"/>
</dbReference>
<reference evidence="3" key="1">
    <citation type="journal article" date="2019" name="Int. J. Syst. Evol. Microbiol.">
        <title>The Global Catalogue of Microorganisms (GCM) 10K type strain sequencing project: providing services to taxonomists for standard genome sequencing and annotation.</title>
        <authorList>
            <consortium name="The Broad Institute Genomics Platform"/>
            <consortium name="The Broad Institute Genome Sequencing Center for Infectious Disease"/>
            <person name="Wu L."/>
            <person name="Ma J."/>
        </authorList>
    </citation>
    <scope>NUCLEOTIDE SEQUENCE [LARGE SCALE GENOMIC DNA]</scope>
    <source>
        <strain evidence="3">CCUG 60523</strain>
    </source>
</reference>
<evidence type="ECO:0000313" key="2">
    <source>
        <dbReference type="EMBL" id="MFC3880596.1"/>
    </source>
</evidence>
<gene>
    <name evidence="2" type="ORF">ACFOSV_10430</name>
</gene>
<organism evidence="2 3">
    <name type="scientific">Algoriphagus namhaensis</name>
    <dbReference type="NCBI Taxonomy" id="915353"/>
    <lineage>
        <taxon>Bacteria</taxon>
        <taxon>Pseudomonadati</taxon>
        <taxon>Bacteroidota</taxon>
        <taxon>Cytophagia</taxon>
        <taxon>Cytophagales</taxon>
        <taxon>Cyclobacteriaceae</taxon>
        <taxon>Algoriphagus</taxon>
    </lineage>
</organism>
<name>A0ABV8AUH4_9BACT</name>
<dbReference type="InterPro" id="IPR055151">
    <property type="entry name" value="GH113"/>
</dbReference>
<dbReference type="Gene3D" id="3.20.20.80">
    <property type="entry name" value="Glycosidases"/>
    <property type="match status" value="1"/>
</dbReference>
<dbReference type="CDD" id="cd19608">
    <property type="entry name" value="GH113_mannanase-like"/>
    <property type="match status" value="1"/>
</dbReference>
<feature type="transmembrane region" description="Helical" evidence="1">
    <location>
        <begin position="7"/>
        <end position="26"/>
    </location>
</feature>